<dbReference type="CDD" id="cd16936">
    <property type="entry name" value="HATPase_RsbW-like"/>
    <property type="match status" value="1"/>
</dbReference>
<dbReference type="GO" id="GO:0004674">
    <property type="term" value="F:protein serine/threonine kinase activity"/>
    <property type="evidence" value="ECO:0007669"/>
    <property type="project" value="UniProtKB-KW"/>
</dbReference>
<evidence type="ECO:0000256" key="1">
    <source>
        <dbReference type="ARBA" id="ARBA00022527"/>
    </source>
</evidence>
<keyword evidence="4" id="KW-0808">Transferase</keyword>
<protein>
    <submittedName>
        <fullName evidence="4">Anti-sigma regulatory factor (Ser/Thr protein kinase)</fullName>
    </submittedName>
</protein>
<reference evidence="4 5" key="1">
    <citation type="submission" date="2016-10" db="EMBL/GenBank/DDBJ databases">
        <authorList>
            <person name="de Groot N.N."/>
        </authorList>
    </citation>
    <scope>NUCLEOTIDE SEQUENCE [LARGE SCALE GENOMIC DNA]</scope>
    <source>
        <strain evidence="4 5">CGMCC 4.5739</strain>
    </source>
</reference>
<name>A0A1I1QC10_9ACTN</name>
<keyword evidence="1" id="KW-0723">Serine/threonine-protein kinase</keyword>
<gene>
    <name evidence="4" type="ORF">SAMN05421773_11118</name>
</gene>
<dbReference type="STRING" id="910347.SAMN05421773_11118"/>
<dbReference type="PANTHER" id="PTHR35526:SF3">
    <property type="entry name" value="ANTI-SIGMA-F FACTOR RSBW"/>
    <property type="match status" value="1"/>
</dbReference>
<dbReference type="PANTHER" id="PTHR35526">
    <property type="entry name" value="ANTI-SIGMA-F FACTOR RSBW-RELATED"/>
    <property type="match status" value="1"/>
</dbReference>
<evidence type="ECO:0000256" key="2">
    <source>
        <dbReference type="SAM" id="MobiDB-lite"/>
    </source>
</evidence>
<evidence type="ECO:0000313" key="5">
    <source>
        <dbReference type="Proteomes" id="UP000199207"/>
    </source>
</evidence>
<proteinExistence type="predicted"/>
<accession>A0A1I1QC10</accession>
<dbReference type="Proteomes" id="UP000199207">
    <property type="component" value="Unassembled WGS sequence"/>
</dbReference>
<dbReference type="InterPro" id="IPR050267">
    <property type="entry name" value="Anti-sigma-factor_SerPK"/>
</dbReference>
<feature type="domain" description="Histidine kinase/HSP90-like ATPase" evidence="3">
    <location>
        <begin position="20"/>
        <end position="123"/>
    </location>
</feature>
<dbReference type="Gene3D" id="3.30.565.10">
    <property type="entry name" value="Histidine kinase-like ATPase, C-terminal domain"/>
    <property type="match status" value="1"/>
</dbReference>
<dbReference type="InterPro" id="IPR003594">
    <property type="entry name" value="HATPase_dom"/>
</dbReference>
<organism evidence="4 5">
    <name type="scientific">Streptomyces aidingensis</name>
    <dbReference type="NCBI Taxonomy" id="910347"/>
    <lineage>
        <taxon>Bacteria</taxon>
        <taxon>Bacillati</taxon>
        <taxon>Actinomycetota</taxon>
        <taxon>Actinomycetes</taxon>
        <taxon>Kitasatosporales</taxon>
        <taxon>Streptomycetaceae</taxon>
        <taxon>Streptomyces</taxon>
    </lineage>
</organism>
<dbReference type="SUPFAM" id="SSF55874">
    <property type="entry name" value="ATPase domain of HSP90 chaperone/DNA topoisomerase II/histidine kinase"/>
    <property type="match status" value="1"/>
</dbReference>
<keyword evidence="5" id="KW-1185">Reference proteome</keyword>
<keyword evidence="4" id="KW-0418">Kinase</keyword>
<dbReference type="AlphaFoldDB" id="A0A1I1QC10"/>
<evidence type="ECO:0000313" key="4">
    <source>
        <dbReference type="EMBL" id="SFD19684.1"/>
    </source>
</evidence>
<dbReference type="EMBL" id="FOLM01000011">
    <property type="protein sequence ID" value="SFD19684.1"/>
    <property type="molecule type" value="Genomic_DNA"/>
</dbReference>
<feature type="region of interest" description="Disordered" evidence="2">
    <location>
        <begin position="1"/>
        <end position="26"/>
    </location>
</feature>
<evidence type="ECO:0000259" key="3">
    <source>
        <dbReference type="Pfam" id="PF13581"/>
    </source>
</evidence>
<dbReference type="Pfam" id="PF13581">
    <property type="entry name" value="HATPase_c_2"/>
    <property type="match status" value="1"/>
</dbReference>
<sequence length="148" mass="15594">MALVVTRQVPTSSTMSVPHGPAGVGEARRRLRQDLRTRGASDAIIDDAVLILSELLSNSCRHARPLEDEQVRASWGQDQDGEVTIAVTDGGGPTRPRLGMPSVTARGGRGLTIIRSLARDWGVLEGDPSGAVTVWAVLPSVPPPASRG</sequence>
<dbReference type="InterPro" id="IPR036890">
    <property type="entry name" value="HATPase_C_sf"/>
</dbReference>